<dbReference type="PANTHER" id="PTHR43791">
    <property type="entry name" value="PERMEASE-RELATED"/>
    <property type="match status" value="1"/>
</dbReference>
<feature type="domain" description="Major facilitator superfamily (MFS) profile" evidence="8">
    <location>
        <begin position="78"/>
        <end position="500"/>
    </location>
</feature>
<dbReference type="GO" id="GO:0016020">
    <property type="term" value="C:membrane"/>
    <property type="evidence" value="ECO:0007669"/>
    <property type="project" value="UniProtKB-SubCell"/>
</dbReference>
<dbReference type="EMBL" id="JABELV010000146">
    <property type="protein sequence ID" value="KAG7529526.1"/>
    <property type="molecule type" value="Genomic_DNA"/>
</dbReference>
<feature type="transmembrane region" description="Helical" evidence="7">
    <location>
        <begin position="381"/>
        <end position="398"/>
    </location>
</feature>
<dbReference type="GO" id="GO:0022857">
    <property type="term" value="F:transmembrane transporter activity"/>
    <property type="evidence" value="ECO:0007669"/>
    <property type="project" value="InterPro"/>
</dbReference>
<feature type="transmembrane region" description="Helical" evidence="7">
    <location>
        <begin position="174"/>
        <end position="195"/>
    </location>
</feature>
<evidence type="ECO:0000313" key="9">
    <source>
        <dbReference type="EMBL" id="KAG7529526.1"/>
    </source>
</evidence>
<feature type="transmembrane region" description="Helical" evidence="7">
    <location>
        <begin position="478"/>
        <end position="497"/>
    </location>
</feature>
<keyword evidence="2" id="KW-0813">Transport</keyword>
<dbReference type="Gene3D" id="1.20.1250.20">
    <property type="entry name" value="MFS general substrate transporter like domains"/>
    <property type="match status" value="2"/>
</dbReference>
<feature type="transmembrane region" description="Helical" evidence="7">
    <location>
        <begin position="446"/>
        <end position="466"/>
    </location>
</feature>
<dbReference type="InterPro" id="IPR036259">
    <property type="entry name" value="MFS_trans_sf"/>
</dbReference>
<feature type="compositionally biased region" description="Basic and acidic residues" evidence="6">
    <location>
        <begin position="29"/>
        <end position="42"/>
    </location>
</feature>
<sequence>MSVDPTTQQAIRGLDFAPSPARSNSQSSDELKQEDDVSDKLEQSGAVSVSSDASGDKDEVVFTEAEDKAVRRKLDLIVMPILFLGFYVFQLERGNISNALTDNFLLNVGITQDQFNTGQSLLYLGIILLEIPSNYCLQLLGPSVWLSFQVFAFGLVATLQALQKGYGGYLASRIMLGVVECGYIPGSLYVISTFYKRNELAARNSVFFLGSGLASATTGLLAYGLLPLGKRYPTLHGWQWMMIVEGCMAIFVSLLFASILPASPTNPSSLLFPKLSLFNARERQILVARVHNDDSAMKDSGKKLGVKKDILGTLGNWRVWPHVLMAICLIGPTGAMGTYTPTLIKGFKFETLQANALSSVAGWISLVVTFAFGYISDKTRIRGPLVIAAIGTFWLFWVAFQQKSLSTDRWLKYGLLIMVQGFNAAYHPLNATWLSLNCATPQQRSVAMAMFVMAANSGALMGSQLLRGDDAPLYRRGFKICVCLVSLGLLVSILQHLQYRLSNQRIQSRTKDEQTDVEADKQAFQKPKLYTI</sequence>
<reference evidence="9" key="1">
    <citation type="submission" date="2020-04" db="EMBL/GenBank/DDBJ databases">
        <title>Analysis of mating type loci in Filobasidium floriforme.</title>
        <authorList>
            <person name="Nowrousian M."/>
        </authorList>
    </citation>
    <scope>NUCLEOTIDE SEQUENCE</scope>
    <source>
        <strain evidence="9">CBS 6242</strain>
    </source>
</reference>
<feature type="transmembrane region" description="Helical" evidence="7">
    <location>
        <begin position="410"/>
        <end position="426"/>
    </location>
</feature>
<feature type="compositionally biased region" description="Low complexity" evidence="6">
    <location>
        <begin position="44"/>
        <end position="53"/>
    </location>
</feature>
<evidence type="ECO:0000256" key="5">
    <source>
        <dbReference type="ARBA" id="ARBA00023136"/>
    </source>
</evidence>
<feature type="transmembrane region" description="Helical" evidence="7">
    <location>
        <begin position="207"/>
        <end position="226"/>
    </location>
</feature>
<comment type="subcellular location">
    <subcellularLocation>
        <location evidence="1">Membrane</location>
        <topology evidence="1">Multi-pass membrane protein</topology>
    </subcellularLocation>
</comment>
<dbReference type="AlphaFoldDB" id="A0A8K0JGK0"/>
<keyword evidence="5 7" id="KW-0472">Membrane</keyword>
<dbReference type="FunFam" id="1.20.1250.20:FF:000516">
    <property type="entry name" value="Alternative sulfate transporter"/>
    <property type="match status" value="1"/>
</dbReference>
<proteinExistence type="predicted"/>
<dbReference type="InterPro" id="IPR020846">
    <property type="entry name" value="MFS_dom"/>
</dbReference>
<dbReference type="Pfam" id="PF07690">
    <property type="entry name" value="MFS_1"/>
    <property type="match status" value="1"/>
</dbReference>
<accession>A0A8K0JGK0</accession>
<evidence type="ECO:0000256" key="4">
    <source>
        <dbReference type="ARBA" id="ARBA00022989"/>
    </source>
</evidence>
<evidence type="ECO:0000256" key="7">
    <source>
        <dbReference type="SAM" id="Phobius"/>
    </source>
</evidence>
<dbReference type="PANTHER" id="PTHR43791:SF32">
    <property type="entry name" value="MAJOR FACILITATOR SUPERFAMILY (MFS) PROFILE DOMAIN-CONTAINING PROTEIN"/>
    <property type="match status" value="1"/>
</dbReference>
<comment type="caution">
    <text evidence="9">The sequence shown here is derived from an EMBL/GenBank/DDBJ whole genome shotgun (WGS) entry which is preliminary data.</text>
</comment>
<keyword evidence="10" id="KW-1185">Reference proteome</keyword>
<dbReference type="PROSITE" id="PS50850">
    <property type="entry name" value="MFS"/>
    <property type="match status" value="1"/>
</dbReference>
<feature type="transmembrane region" description="Helical" evidence="7">
    <location>
        <begin position="238"/>
        <end position="260"/>
    </location>
</feature>
<organism evidence="9 10">
    <name type="scientific">Filobasidium floriforme</name>
    <dbReference type="NCBI Taxonomy" id="5210"/>
    <lineage>
        <taxon>Eukaryota</taxon>
        <taxon>Fungi</taxon>
        <taxon>Dikarya</taxon>
        <taxon>Basidiomycota</taxon>
        <taxon>Agaricomycotina</taxon>
        <taxon>Tremellomycetes</taxon>
        <taxon>Filobasidiales</taxon>
        <taxon>Filobasidiaceae</taxon>
        <taxon>Filobasidium</taxon>
    </lineage>
</organism>
<dbReference type="InterPro" id="IPR011701">
    <property type="entry name" value="MFS"/>
</dbReference>
<gene>
    <name evidence="9" type="ORF">FFLO_05594</name>
</gene>
<name>A0A8K0JGK0_9TREE</name>
<keyword evidence="3 7" id="KW-0812">Transmembrane</keyword>
<feature type="transmembrane region" description="Helical" evidence="7">
    <location>
        <begin position="323"/>
        <end position="344"/>
    </location>
</feature>
<evidence type="ECO:0000256" key="3">
    <source>
        <dbReference type="ARBA" id="ARBA00022692"/>
    </source>
</evidence>
<feature type="compositionally biased region" description="Polar residues" evidence="6">
    <location>
        <begin position="1"/>
        <end position="10"/>
    </location>
</feature>
<protein>
    <recommendedName>
        <fullName evidence="8">Major facilitator superfamily (MFS) profile domain-containing protein</fullName>
    </recommendedName>
</protein>
<feature type="transmembrane region" description="Helical" evidence="7">
    <location>
        <begin position="144"/>
        <end position="162"/>
    </location>
</feature>
<evidence type="ECO:0000256" key="2">
    <source>
        <dbReference type="ARBA" id="ARBA00022448"/>
    </source>
</evidence>
<feature type="region of interest" description="Disordered" evidence="6">
    <location>
        <begin position="1"/>
        <end position="53"/>
    </location>
</feature>
<feature type="transmembrane region" description="Helical" evidence="7">
    <location>
        <begin position="356"/>
        <end position="375"/>
    </location>
</feature>
<evidence type="ECO:0000259" key="8">
    <source>
        <dbReference type="PROSITE" id="PS50850"/>
    </source>
</evidence>
<evidence type="ECO:0000313" key="10">
    <source>
        <dbReference type="Proteomes" id="UP000812966"/>
    </source>
</evidence>
<evidence type="ECO:0000256" key="1">
    <source>
        <dbReference type="ARBA" id="ARBA00004141"/>
    </source>
</evidence>
<evidence type="ECO:0000256" key="6">
    <source>
        <dbReference type="SAM" id="MobiDB-lite"/>
    </source>
</evidence>
<keyword evidence="4 7" id="KW-1133">Transmembrane helix</keyword>
<dbReference type="SUPFAM" id="SSF103473">
    <property type="entry name" value="MFS general substrate transporter"/>
    <property type="match status" value="1"/>
</dbReference>
<dbReference type="Proteomes" id="UP000812966">
    <property type="component" value="Unassembled WGS sequence"/>
</dbReference>